<reference evidence="3" key="1">
    <citation type="submission" date="2021-01" db="EMBL/GenBank/DDBJ databases">
        <authorList>
            <person name="Corre E."/>
            <person name="Pelletier E."/>
            <person name="Niang G."/>
            <person name="Scheremetjew M."/>
            <person name="Finn R."/>
            <person name="Kale V."/>
            <person name="Holt S."/>
            <person name="Cochrane G."/>
            <person name="Meng A."/>
            <person name="Brown T."/>
            <person name="Cohen L."/>
        </authorList>
    </citation>
    <scope>NUCLEOTIDE SEQUENCE</scope>
    <source>
        <strain evidence="3">RCC3387</strain>
    </source>
</reference>
<feature type="region of interest" description="Disordered" evidence="1">
    <location>
        <begin position="26"/>
        <end position="68"/>
    </location>
</feature>
<name>A0A6U6ULZ7_9DINO</name>
<accession>A0A6U6ULZ7</accession>
<protein>
    <submittedName>
        <fullName evidence="3">Uncharacterized protein</fullName>
    </submittedName>
</protein>
<evidence type="ECO:0000256" key="2">
    <source>
        <dbReference type="SAM" id="SignalP"/>
    </source>
</evidence>
<gene>
    <name evidence="3" type="ORF">BRAN1462_LOCUS56510</name>
</gene>
<sequence>MSARMACAVALLGVAAGLGDRESQARAMAGRRGRGAAGVSGLLDKGLTSKDDKPKEQSKGASAKEDGVSIERRKIMVKENINKFSESPEGKEFVEQALEISEDPNASKAIAQALGGGDELTQVLEDGQVLDIVRDTLRDPTLAKDLVAEAVEEIVQSNDVGNA</sequence>
<proteinExistence type="predicted"/>
<dbReference type="EMBL" id="HBGW01089111">
    <property type="protein sequence ID" value="CAD9638688.1"/>
    <property type="molecule type" value="Transcribed_RNA"/>
</dbReference>
<feature type="chain" id="PRO_5030160556" evidence="2">
    <location>
        <begin position="20"/>
        <end position="163"/>
    </location>
</feature>
<keyword evidence="2" id="KW-0732">Signal</keyword>
<feature type="signal peptide" evidence="2">
    <location>
        <begin position="1"/>
        <end position="19"/>
    </location>
</feature>
<dbReference type="AlphaFoldDB" id="A0A6U6ULZ7"/>
<evidence type="ECO:0000313" key="3">
    <source>
        <dbReference type="EMBL" id="CAD9638688.1"/>
    </source>
</evidence>
<feature type="compositionally biased region" description="Basic and acidic residues" evidence="1">
    <location>
        <begin position="47"/>
        <end position="68"/>
    </location>
</feature>
<evidence type="ECO:0000256" key="1">
    <source>
        <dbReference type="SAM" id="MobiDB-lite"/>
    </source>
</evidence>
<organism evidence="3">
    <name type="scientific">Zooxanthella nutricula</name>
    <dbReference type="NCBI Taxonomy" id="1333877"/>
    <lineage>
        <taxon>Eukaryota</taxon>
        <taxon>Sar</taxon>
        <taxon>Alveolata</taxon>
        <taxon>Dinophyceae</taxon>
        <taxon>Peridiniales</taxon>
        <taxon>Peridiniales incertae sedis</taxon>
        <taxon>Zooxanthella</taxon>
    </lineage>
</organism>